<reference evidence="1 2" key="1">
    <citation type="journal article" date="2019" name="Sci. Rep.">
        <title>A high-quality genome of Eragrostis curvula grass provides insights into Poaceae evolution and supports new strategies to enhance forage quality.</title>
        <authorList>
            <person name="Carballo J."/>
            <person name="Santos B.A.C.M."/>
            <person name="Zappacosta D."/>
            <person name="Garbus I."/>
            <person name="Selva J.P."/>
            <person name="Gallo C.A."/>
            <person name="Diaz A."/>
            <person name="Albertini E."/>
            <person name="Caccamo M."/>
            <person name="Echenique V."/>
        </authorList>
    </citation>
    <scope>NUCLEOTIDE SEQUENCE [LARGE SCALE GENOMIC DNA]</scope>
    <source>
        <strain evidence="2">cv. Victoria</strain>
        <tissue evidence="1">Leaf</tissue>
    </source>
</reference>
<dbReference type="AlphaFoldDB" id="A0A5J9U417"/>
<dbReference type="Proteomes" id="UP000324897">
    <property type="component" value="Chromosome 7"/>
</dbReference>
<keyword evidence="2" id="KW-1185">Reference proteome</keyword>
<gene>
    <name evidence="1" type="ORF">EJB05_34384</name>
</gene>
<name>A0A5J9U417_9POAL</name>
<evidence type="ECO:0000313" key="2">
    <source>
        <dbReference type="Proteomes" id="UP000324897"/>
    </source>
</evidence>
<accession>A0A5J9U417</accession>
<protein>
    <submittedName>
        <fullName evidence="1">Uncharacterized protein</fullName>
    </submittedName>
</protein>
<organism evidence="1 2">
    <name type="scientific">Eragrostis curvula</name>
    <name type="common">weeping love grass</name>
    <dbReference type="NCBI Taxonomy" id="38414"/>
    <lineage>
        <taxon>Eukaryota</taxon>
        <taxon>Viridiplantae</taxon>
        <taxon>Streptophyta</taxon>
        <taxon>Embryophyta</taxon>
        <taxon>Tracheophyta</taxon>
        <taxon>Spermatophyta</taxon>
        <taxon>Magnoliopsida</taxon>
        <taxon>Liliopsida</taxon>
        <taxon>Poales</taxon>
        <taxon>Poaceae</taxon>
        <taxon>PACMAD clade</taxon>
        <taxon>Chloridoideae</taxon>
        <taxon>Eragrostideae</taxon>
        <taxon>Eragrostidinae</taxon>
        <taxon>Eragrostis</taxon>
    </lineage>
</organism>
<proteinExistence type="predicted"/>
<dbReference type="Gramene" id="TVU18295">
    <property type="protein sequence ID" value="TVU18295"/>
    <property type="gene ID" value="EJB05_34384"/>
</dbReference>
<sequence>MFPKKERRNWAVFMGHVCWAGHGQLSLELAQWFYHSLRQYEECSGLYPTEMGEVLKAGRSADSNWHPQQAGKMCDREDNLGCGLGSGPR</sequence>
<evidence type="ECO:0000313" key="1">
    <source>
        <dbReference type="EMBL" id="TVU18295.1"/>
    </source>
</evidence>
<comment type="caution">
    <text evidence="1">The sequence shown here is derived from an EMBL/GenBank/DDBJ whole genome shotgun (WGS) entry which is preliminary data.</text>
</comment>
<dbReference type="EMBL" id="RWGY01000029">
    <property type="protein sequence ID" value="TVU18295.1"/>
    <property type="molecule type" value="Genomic_DNA"/>
</dbReference>